<keyword evidence="2" id="KW-1185">Reference proteome</keyword>
<evidence type="ECO:0000313" key="1">
    <source>
        <dbReference type="EMBL" id="ADB04144.1"/>
    </source>
</evidence>
<protein>
    <submittedName>
        <fullName evidence="1">Uncharacterized protein</fullName>
    </submittedName>
</protein>
<dbReference type="EMBL" id="GU071086">
    <property type="protein sequence ID" value="ADB04144.1"/>
    <property type="molecule type" value="Genomic_DNA"/>
</dbReference>
<dbReference type="KEGG" id="vg:8746618"/>
<organism evidence="1 2">
    <name type="scientific">Marseillevirus marseillevirus</name>
    <name type="common">GBM</name>
    <dbReference type="NCBI Taxonomy" id="694581"/>
    <lineage>
        <taxon>Viruses</taxon>
        <taxon>Varidnaviria</taxon>
        <taxon>Bamfordvirae</taxon>
        <taxon>Nucleocytoviricota</taxon>
        <taxon>Megaviricetes</taxon>
        <taxon>Pimascovirales</taxon>
        <taxon>Pimascovirales incertae sedis</taxon>
        <taxon>Marseilleviridae</taxon>
        <taxon>Marseillevirus</taxon>
        <taxon>Marseillevirus massiliense</taxon>
    </lineage>
</organism>
<dbReference type="GeneID" id="8746618"/>
<sequence length="142" mass="16207">MSKGINFLSRKRQSEDIITNCQTEKSTAWKSLGALTYPSVGQHTKTENWSSRRASGLQRNGMRRIKRRNIGTKTKYPSLGAKGEKRIFITMGKFESKPAVLPPSFLDVALWKRAASSTSSPRIFWLPLTFKNFLLQRKESVR</sequence>
<reference evidence="1 2" key="1">
    <citation type="journal article" date="2009" name="Proc. Natl. Acad. Sci. U.S.A.">
        <title>Giant Marseillevirus highlights the role of amoebae as a melting pot in emergence of chimeric microorganisms.</title>
        <authorList>
            <person name="Boyer M."/>
            <person name="Yutin N."/>
            <person name="Pagnier I."/>
            <person name="Barrassi L."/>
            <person name="Fournous G."/>
            <person name="Espinosa L."/>
            <person name="Robert C."/>
            <person name="Azza S."/>
            <person name="Sun S."/>
            <person name="Rossmann M.G."/>
            <person name="Suzan-Monti M."/>
            <person name="La Scola B."/>
            <person name="Koonin E.V."/>
            <person name="Raoult D."/>
        </authorList>
    </citation>
    <scope>NUCLEOTIDE SEQUENCE [LARGE SCALE GENOMIC DNA]</scope>
    <source>
        <strain evidence="1 2">T19</strain>
    </source>
</reference>
<accession>D2XB17</accession>
<dbReference type="RefSeq" id="YP_003407106.1">
    <property type="nucleotide sequence ID" value="NC_013756.1"/>
</dbReference>
<name>D2XB17_GBMV</name>
<organismHost>
    <name type="scientific">Acanthamoeba</name>
    <dbReference type="NCBI Taxonomy" id="5754"/>
</organismHost>
<evidence type="ECO:0000313" key="2">
    <source>
        <dbReference type="Proteomes" id="UP000029780"/>
    </source>
</evidence>
<gene>
    <name evidence="1" type="ORF">MAR_ORF381</name>
</gene>
<dbReference type="Proteomes" id="UP000029780">
    <property type="component" value="Segment"/>
</dbReference>
<proteinExistence type="predicted"/>